<gene>
    <name evidence="10" type="ORF">GCM10009119_18450</name>
</gene>
<evidence type="ECO:0000256" key="3">
    <source>
        <dbReference type="ARBA" id="ARBA00022801"/>
    </source>
</evidence>
<dbReference type="RefSeq" id="WP_343850688.1">
    <property type="nucleotide sequence ID" value="NZ_BAAAFI010000007.1"/>
</dbReference>
<keyword evidence="7" id="KW-0812">Transmembrane</keyword>
<evidence type="ECO:0000313" key="11">
    <source>
        <dbReference type="Proteomes" id="UP001500469"/>
    </source>
</evidence>
<evidence type="ECO:0000256" key="7">
    <source>
        <dbReference type="SAM" id="Phobius"/>
    </source>
</evidence>
<keyword evidence="11" id="KW-1185">Reference proteome</keyword>
<accession>A0ABN1MZW0</accession>
<dbReference type="Pfam" id="PF01435">
    <property type="entry name" value="Peptidase_M48"/>
    <property type="match status" value="1"/>
</dbReference>
<feature type="transmembrane region" description="Helical" evidence="7">
    <location>
        <begin position="62"/>
        <end position="83"/>
    </location>
</feature>
<evidence type="ECO:0000256" key="4">
    <source>
        <dbReference type="ARBA" id="ARBA00022833"/>
    </source>
</evidence>
<keyword evidence="2" id="KW-0479">Metal-binding</keyword>
<comment type="caution">
    <text evidence="10">The sequence shown here is derived from an EMBL/GenBank/DDBJ whole genome shotgun (WGS) entry which is preliminary data.</text>
</comment>
<dbReference type="EMBL" id="BAAAFI010000007">
    <property type="protein sequence ID" value="GAA0878877.1"/>
    <property type="molecule type" value="Genomic_DNA"/>
</dbReference>
<dbReference type="Proteomes" id="UP001500469">
    <property type="component" value="Unassembled WGS sequence"/>
</dbReference>
<evidence type="ECO:0000256" key="5">
    <source>
        <dbReference type="ARBA" id="ARBA00023049"/>
    </source>
</evidence>
<keyword evidence="1 6" id="KW-0645">Protease</keyword>
<feature type="transmembrane region" description="Helical" evidence="7">
    <location>
        <begin position="89"/>
        <end position="111"/>
    </location>
</feature>
<keyword evidence="4 6" id="KW-0862">Zinc</keyword>
<dbReference type="InterPro" id="IPR001915">
    <property type="entry name" value="Peptidase_M48"/>
</dbReference>
<evidence type="ECO:0000256" key="6">
    <source>
        <dbReference type="RuleBase" id="RU003983"/>
    </source>
</evidence>
<keyword evidence="3 6" id="KW-0378">Hydrolase</keyword>
<evidence type="ECO:0000259" key="9">
    <source>
        <dbReference type="Pfam" id="PF16491"/>
    </source>
</evidence>
<evidence type="ECO:0000256" key="2">
    <source>
        <dbReference type="ARBA" id="ARBA00022723"/>
    </source>
</evidence>
<evidence type="ECO:0000313" key="10">
    <source>
        <dbReference type="EMBL" id="GAA0878877.1"/>
    </source>
</evidence>
<feature type="domain" description="CAAX prenyl protease 1 N-terminal" evidence="9">
    <location>
        <begin position="29"/>
        <end position="203"/>
    </location>
</feature>
<proteinExistence type="inferred from homology"/>
<dbReference type="PANTHER" id="PTHR10120">
    <property type="entry name" value="CAAX PRENYL PROTEASE 1"/>
    <property type="match status" value="1"/>
</dbReference>
<comment type="similarity">
    <text evidence="6">Belongs to the peptidase M48 family.</text>
</comment>
<dbReference type="CDD" id="cd07343">
    <property type="entry name" value="M48A_Zmpste24p_like"/>
    <property type="match status" value="1"/>
</dbReference>
<organism evidence="10 11">
    <name type="scientific">Algoriphagus jejuensis</name>
    <dbReference type="NCBI Taxonomy" id="419934"/>
    <lineage>
        <taxon>Bacteria</taxon>
        <taxon>Pseudomonadati</taxon>
        <taxon>Bacteroidota</taxon>
        <taxon>Cytophagia</taxon>
        <taxon>Cytophagales</taxon>
        <taxon>Cyclobacteriaceae</taxon>
        <taxon>Algoriphagus</taxon>
    </lineage>
</organism>
<reference evidence="10 11" key="1">
    <citation type="journal article" date="2019" name="Int. J. Syst. Evol. Microbiol.">
        <title>The Global Catalogue of Microorganisms (GCM) 10K type strain sequencing project: providing services to taxonomists for standard genome sequencing and annotation.</title>
        <authorList>
            <consortium name="The Broad Institute Genomics Platform"/>
            <consortium name="The Broad Institute Genome Sequencing Center for Infectious Disease"/>
            <person name="Wu L."/>
            <person name="Ma J."/>
        </authorList>
    </citation>
    <scope>NUCLEOTIDE SEQUENCE [LARGE SCALE GENOMIC DNA]</scope>
    <source>
        <strain evidence="10 11">JCM 16112</strain>
    </source>
</reference>
<dbReference type="InterPro" id="IPR027057">
    <property type="entry name" value="CAXX_Prtase_1"/>
</dbReference>
<keyword evidence="5 6" id="KW-0482">Metalloprotease</keyword>
<feature type="transmembrane region" description="Helical" evidence="7">
    <location>
        <begin position="6"/>
        <end position="27"/>
    </location>
</feature>
<evidence type="ECO:0000256" key="1">
    <source>
        <dbReference type="ARBA" id="ARBA00022670"/>
    </source>
</evidence>
<dbReference type="Gene3D" id="3.30.2010.10">
    <property type="entry name" value="Metalloproteases ('zincins'), catalytic domain"/>
    <property type="match status" value="1"/>
</dbReference>
<sequence>MSVENLKYLMIAVVVFGFLVEKILGFLNVKNPVPNVPDTLAGYLDRTKLEESKAYQRENFRFRIIETMFSLVLTLAFISQGWFGAMDNWLATFGYSTLTMSLLFFGLIFVASDLLSIPFDWYKTFVIEEKFGFNKTSHMTFFTDRIKGYGLAIVIGGGLLLVFLWLIEQVGANFWWQFWIVSAVFMVLINLFYTSWILPLFNKLTPLEDGELKQKIMAYARKVDFPLDNIFVIDGSKRSAKANAFFSGLGKRKKVVLYDTLIEQHSTDELVAVLAHEVGHFKKKHIVWGMVISVVQVGLMLYLLGQFVFSETISSALGGETWSVALNLIGFSLLISPISTVLGMAMNWLSRKNEFEADEFAKTTFAGVPLAAALKTLSVKSLSNINPHPWYVFVNYSHPPLLERLERLE</sequence>
<name>A0ABN1MZW0_9BACT</name>
<feature type="transmembrane region" description="Helical" evidence="7">
    <location>
        <begin position="148"/>
        <end position="167"/>
    </location>
</feature>
<feature type="transmembrane region" description="Helical" evidence="7">
    <location>
        <begin position="286"/>
        <end position="304"/>
    </location>
</feature>
<keyword evidence="7" id="KW-0472">Membrane</keyword>
<feature type="domain" description="Peptidase M48" evidence="8">
    <location>
        <begin position="206"/>
        <end position="409"/>
    </location>
</feature>
<keyword evidence="7" id="KW-1133">Transmembrane helix</keyword>
<dbReference type="InterPro" id="IPR032456">
    <property type="entry name" value="Peptidase_M48_N"/>
</dbReference>
<feature type="transmembrane region" description="Helical" evidence="7">
    <location>
        <begin position="173"/>
        <end position="193"/>
    </location>
</feature>
<comment type="cofactor">
    <cofactor evidence="6">
        <name>Zn(2+)</name>
        <dbReference type="ChEBI" id="CHEBI:29105"/>
    </cofactor>
    <text evidence="6">Binds 1 zinc ion per subunit.</text>
</comment>
<feature type="transmembrane region" description="Helical" evidence="7">
    <location>
        <begin position="324"/>
        <end position="345"/>
    </location>
</feature>
<dbReference type="Pfam" id="PF16491">
    <property type="entry name" value="Peptidase_M48_N"/>
    <property type="match status" value="1"/>
</dbReference>
<protein>
    <submittedName>
        <fullName evidence="10">M48 family metallopeptidase</fullName>
    </submittedName>
</protein>
<evidence type="ECO:0000259" key="8">
    <source>
        <dbReference type="Pfam" id="PF01435"/>
    </source>
</evidence>